<evidence type="ECO:0000313" key="4">
    <source>
        <dbReference type="Proteomes" id="UP001422074"/>
    </source>
</evidence>
<evidence type="ECO:0000313" key="3">
    <source>
        <dbReference type="EMBL" id="MEN2742921.1"/>
    </source>
</evidence>
<dbReference type="SMART" id="SM00754">
    <property type="entry name" value="CHRD"/>
    <property type="match status" value="1"/>
</dbReference>
<comment type="caution">
    <text evidence="3">The sequence shown here is derived from an EMBL/GenBank/DDBJ whole genome shotgun (WGS) entry which is preliminary data.</text>
</comment>
<evidence type="ECO:0000256" key="1">
    <source>
        <dbReference type="SAM" id="SignalP"/>
    </source>
</evidence>
<keyword evidence="1" id="KW-0732">Signal</keyword>
<dbReference type="EMBL" id="JBDFRB010000001">
    <property type="protein sequence ID" value="MEN2742921.1"/>
    <property type="molecule type" value="Genomic_DNA"/>
</dbReference>
<name>A0ABU9WUR4_9MICC</name>
<proteinExistence type="predicted"/>
<keyword evidence="4" id="KW-1185">Reference proteome</keyword>
<dbReference type="RefSeq" id="WP_345882330.1">
    <property type="nucleotide sequence ID" value="NZ_JBDFRB010000001.1"/>
</dbReference>
<feature type="domain" description="CHRD" evidence="2">
    <location>
        <begin position="34"/>
        <end position="149"/>
    </location>
</feature>
<gene>
    <name evidence="3" type="ORF">ABCQ75_00005</name>
</gene>
<feature type="signal peptide" evidence="1">
    <location>
        <begin position="1"/>
        <end position="30"/>
    </location>
</feature>
<feature type="chain" id="PRO_5045531440" evidence="1">
    <location>
        <begin position="31"/>
        <end position="149"/>
    </location>
</feature>
<accession>A0ABU9WUR4</accession>
<sequence>MRLTRKTARTVAATAVALTLAGVSAPAALAGAGGVPAIPLNTEQEVTGSDTGASGFFTYEISGGELCYTLEARGLSVGATAAHIHLGDRNQAGGVVVPLAVGSGTDWTVSACTAPDAATLAAIAASPRDYYVNVHTPTFPGGEIRGQLK</sequence>
<dbReference type="Pfam" id="PF07452">
    <property type="entry name" value="CHRD"/>
    <property type="match status" value="1"/>
</dbReference>
<evidence type="ECO:0000259" key="2">
    <source>
        <dbReference type="SMART" id="SM00754"/>
    </source>
</evidence>
<dbReference type="Proteomes" id="UP001422074">
    <property type="component" value="Unassembled WGS sequence"/>
</dbReference>
<reference evidence="3 4" key="1">
    <citation type="submission" date="2024-05" db="EMBL/GenBank/DDBJ databases">
        <title>Sinomonas sp. nov., isolated from a waste landfill.</title>
        <authorList>
            <person name="Zhao Y."/>
        </authorList>
    </citation>
    <scope>NUCLEOTIDE SEQUENCE [LARGE SCALE GENOMIC DNA]</scope>
    <source>
        <strain evidence="3 4">CCTCC AB2014300</strain>
    </source>
</reference>
<dbReference type="InterPro" id="IPR010895">
    <property type="entry name" value="CHRD"/>
</dbReference>
<organism evidence="3 4">
    <name type="scientific">Sinomonas halotolerans</name>
    <dbReference type="NCBI Taxonomy" id="1644133"/>
    <lineage>
        <taxon>Bacteria</taxon>
        <taxon>Bacillati</taxon>
        <taxon>Actinomycetota</taxon>
        <taxon>Actinomycetes</taxon>
        <taxon>Micrococcales</taxon>
        <taxon>Micrococcaceae</taxon>
        <taxon>Sinomonas</taxon>
    </lineage>
</organism>
<protein>
    <submittedName>
        <fullName evidence="3">CHRD domain-containing protein</fullName>
    </submittedName>
</protein>